<dbReference type="AlphaFoldDB" id="A0A379JGV7"/>
<gene>
    <name evidence="3" type="ORF">NCTC1934_05021</name>
</gene>
<evidence type="ECO:0000313" key="3">
    <source>
        <dbReference type="EMBL" id="SUD47700.1"/>
    </source>
</evidence>
<name>A0A379JGV7_9NOCA</name>
<dbReference type="InterPro" id="IPR052336">
    <property type="entry name" value="MlaD_Phospholipid_Transporter"/>
</dbReference>
<keyword evidence="4" id="KW-1185">Reference proteome</keyword>
<dbReference type="Proteomes" id="UP000255467">
    <property type="component" value="Unassembled WGS sequence"/>
</dbReference>
<proteinExistence type="predicted"/>
<dbReference type="PANTHER" id="PTHR33371:SF18">
    <property type="entry name" value="MCE-FAMILY PROTEIN MCE3C"/>
    <property type="match status" value="1"/>
</dbReference>
<dbReference type="STRING" id="1406858.GCA_000710895_02002"/>
<dbReference type="Pfam" id="PF02470">
    <property type="entry name" value="MlaD"/>
    <property type="match status" value="1"/>
</dbReference>
<dbReference type="InterPro" id="IPR003399">
    <property type="entry name" value="Mce/MlaD"/>
</dbReference>
<protein>
    <submittedName>
        <fullName evidence="3">Virulence factor Mce family protein</fullName>
    </submittedName>
</protein>
<dbReference type="RefSeq" id="WP_063821613.1">
    <property type="nucleotide sequence ID" value="NZ_UGRY01000003.1"/>
</dbReference>
<keyword evidence="1" id="KW-0472">Membrane</keyword>
<dbReference type="PANTHER" id="PTHR33371">
    <property type="entry name" value="INTERMEMBRANE PHOSPHOLIPID TRANSPORT SYSTEM BINDING PROTEIN MLAD-RELATED"/>
    <property type="match status" value="1"/>
</dbReference>
<dbReference type="OrthoDB" id="4379218at2"/>
<feature type="transmembrane region" description="Helical" evidence="1">
    <location>
        <begin position="21"/>
        <end position="44"/>
    </location>
</feature>
<organism evidence="3 4">
    <name type="scientific">Nocardia otitidiscaviarum</name>
    <dbReference type="NCBI Taxonomy" id="1823"/>
    <lineage>
        <taxon>Bacteria</taxon>
        <taxon>Bacillati</taxon>
        <taxon>Actinomycetota</taxon>
        <taxon>Actinomycetes</taxon>
        <taxon>Mycobacteriales</taxon>
        <taxon>Nocardiaceae</taxon>
        <taxon>Nocardia</taxon>
    </lineage>
</organism>
<dbReference type="EMBL" id="UGRY01000003">
    <property type="protein sequence ID" value="SUD47700.1"/>
    <property type="molecule type" value="Genomic_DNA"/>
</dbReference>
<evidence type="ECO:0000256" key="1">
    <source>
        <dbReference type="SAM" id="Phobius"/>
    </source>
</evidence>
<evidence type="ECO:0000259" key="2">
    <source>
        <dbReference type="Pfam" id="PF02470"/>
    </source>
</evidence>
<dbReference type="GO" id="GO:0005576">
    <property type="term" value="C:extracellular region"/>
    <property type="evidence" value="ECO:0007669"/>
    <property type="project" value="TreeGrafter"/>
</dbReference>
<keyword evidence="1" id="KW-1133">Transmembrane helix</keyword>
<evidence type="ECO:0000313" key="4">
    <source>
        <dbReference type="Proteomes" id="UP000255467"/>
    </source>
</evidence>
<feature type="domain" description="Mce/MlaD" evidence="2">
    <location>
        <begin position="49"/>
        <end position="122"/>
    </location>
</feature>
<keyword evidence="1" id="KW-0812">Transmembrane</keyword>
<reference evidence="3 4" key="1">
    <citation type="submission" date="2018-06" db="EMBL/GenBank/DDBJ databases">
        <authorList>
            <consortium name="Pathogen Informatics"/>
            <person name="Doyle S."/>
        </authorList>
    </citation>
    <scope>NUCLEOTIDE SEQUENCE [LARGE SCALE GENOMIC DNA]</scope>
    <source>
        <strain evidence="3 4">NCTC1934</strain>
    </source>
</reference>
<accession>A0A379JGV7</accession>
<sequence length="334" mass="35353">MPTMTRLKDCVGGRDAAGREVRWGIAGAVVLVVALAASAALYVLPVGRTTYTALLSEAGAVRVGDDVRVAGITVGAVTAVDLLADEVRMRFTVDDEVPVGDASSLEIRMLTAVGGHYVALSPAGSTPLGTAAIPADRVRLPYSLMRVFQDATTPLERVDGGVVRENLTALESALSGHPDSLRRIGDTVLVMTDLLDRQRADIDAALTVASEYLGTIDAAKSTVAQLFRHINAVETILIDKRDEINAALPLTTRLLSRVAALEPAYRTTLQPLADEFARALPALRQLGQRLDQMIGTVGNLTDRLTQLAARNGVTVDQSGIVLTPVCVPLPGKEC</sequence>